<comment type="caution">
    <text evidence="2">The sequence shown here is derived from an EMBL/GenBank/DDBJ whole genome shotgun (WGS) entry which is preliminary data.</text>
</comment>
<feature type="compositionally biased region" description="Pro residues" evidence="1">
    <location>
        <begin position="134"/>
        <end position="154"/>
    </location>
</feature>
<proteinExistence type="predicted"/>
<evidence type="ECO:0000313" key="3">
    <source>
        <dbReference type="Proteomes" id="UP001165679"/>
    </source>
</evidence>
<sequence>MTNEERDLITRFIQRVGGAPAGGFGGSVPGTAPTQPLPPVDRDADALIAELFSRYPEARYRITQMAFMQEHALAEAQNQINRLQWELQNARQAQAQAPAQPAQSPWGAPAQPPPQQPSRGLFGGLFGGGQQAAPPQPPQPQNQPPQYAPPPPQYAPGYQPGMFQRQGSGFLGSALTTAAGVAGGMVAGHALMNLFSGGHGGGGFGTAAAAPFIPVETASPWASTPAAPSVDPYDVGGAPKDPAGWADQSQDQGWQQAASSPGGWDDANAAEPDAGGWDDASGGGGFDDYDNT</sequence>
<protein>
    <submittedName>
        <fullName evidence="2">DUF2076 domain-containing protein</fullName>
    </submittedName>
</protein>
<reference evidence="2" key="1">
    <citation type="submission" date="2022-09" db="EMBL/GenBank/DDBJ databases">
        <title>Rhodovastum sp. nov. RN2-1 isolated from soil in Seongnam, South Korea.</title>
        <authorList>
            <person name="Le N.T."/>
        </authorList>
    </citation>
    <scope>NUCLEOTIDE SEQUENCE</scope>
    <source>
        <strain evidence="2">RN2-1</strain>
    </source>
</reference>
<keyword evidence="3" id="KW-1185">Reference proteome</keyword>
<name>A0AA42CGF9_9PROT</name>
<feature type="compositionally biased region" description="Gly residues" evidence="1">
    <location>
        <begin position="121"/>
        <end position="130"/>
    </location>
</feature>
<dbReference type="AlphaFoldDB" id="A0AA42CGF9"/>
<dbReference type="InterPro" id="IPR018648">
    <property type="entry name" value="DUF2076"/>
</dbReference>
<feature type="compositionally biased region" description="Low complexity" evidence="1">
    <location>
        <begin position="90"/>
        <end position="109"/>
    </location>
</feature>
<evidence type="ECO:0000313" key="2">
    <source>
        <dbReference type="EMBL" id="MCW3475996.1"/>
    </source>
</evidence>
<dbReference type="Pfam" id="PF09849">
    <property type="entry name" value="DUF2076"/>
    <property type="match status" value="1"/>
</dbReference>
<feature type="compositionally biased region" description="Polar residues" evidence="1">
    <location>
        <begin position="247"/>
        <end position="259"/>
    </location>
</feature>
<dbReference type="RefSeq" id="WP_264714734.1">
    <property type="nucleotide sequence ID" value="NZ_JAPDNT010000014.1"/>
</dbReference>
<feature type="region of interest" description="Disordered" evidence="1">
    <location>
        <begin position="89"/>
        <end position="163"/>
    </location>
</feature>
<accession>A0AA42CGF9</accession>
<dbReference type="Proteomes" id="UP001165679">
    <property type="component" value="Unassembled WGS sequence"/>
</dbReference>
<reference evidence="2" key="2">
    <citation type="submission" date="2022-10" db="EMBL/GenBank/DDBJ databases">
        <authorList>
            <person name="Trinh H.N."/>
        </authorList>
    </citation>
    <scope>NUCLEOTIDE SEQUENCE</scope>
    <source>
        <strain evidence="2">RN2-1</strain>
    </source>
</reference>
<gene>
    <name evidence="2" type="ORF">OL599_15565</name>
</gene>
<feature type="region of interest" description="Disordered" evidence="1">
    <location>
        <begin position="20"/>
        <end position="41"/>
    </location>
</feature>
<evidence type="ECO:0000256" key="1">
    <source>
        <dbReference type="SAM" id="MobiDB-lite"/>
    </source>
</evidence>
<organism evidence="2 3">
    <name type="scientific">Limobrevibacterium gyesilva</name>
    <dbReference type="NCBI Taxonomy" id="2991712"/>
    <lineage>
        <taxon>Bacteria</taxon>
        <taxon>Pseudomonadati</taxon>
        <taxon>Pseudomonadota</taxon>
        <taxon>Alphaproteobacteria</taxon>
        <taxon>Acetobacterales</taxon>
        <taxon>Acetobacteraceae</taxon>
        <taxon>Limobrevibacterium</taxon>
    </lineage>
</organism>
<feature type="region of interest" description="Disordered" evidence="1">
    <location>
        <begin position="221"/>
        <end position="292"/>
    </location>
</feature>
<dbReference type="EMBL" id="JAPDNT010000014">
    <property type="protein sequence ID" value="MCW3475996.1"/>
    <property type="molecule type" value="Genomic_DNA"/>
</dbReference>